<reference evidence="3" key="1">
    <citation type="journal article" date="2015" name="Nat. Genet.">
        <title>The genome and transcriptome of the zoonotic hookworm Ancylostoma ceylanicum identify infection-specific gene families.</title>
        <authorList>
            <person name="Schwarz E.M."/>
            <person name="Hu Y."/>
            <person name="Antoshechkin I."/>
            <person name="Miller M.M."/>
            <person name="Sternberg P.W."/>
            <person name="Aroian R.V."/>
        </authorList>
    </citation>
    <scope>NUCLEOTIDE SEQUENCE</scope>
    <source>
        <strain evidence="3">HY135</strain>
    </source>
</reference>
<evidence type="ECO:0000313" key="2">
    <source>
        <dbReference type="EMBL" id="EYC42667.1"/>
    </source>
</evidence>
<protein>
    <submittedName>
        <fullName evidence="2">Uncharacterized protein</fullName>
    </submittedName>
</protein>
<accession>A0A016WTT8</accession>
<gene>
    <name evidence="2" type="primary">Acey_s0522.g2892</name>
    <name evidence="2" type="ORF">Y032_0522g2892</name>
</gene>
<keyword evidence="1" id="KW-0732">Signal</keyword>
<organism evidence="2 3">
    <name type="scientific">Ancylostoma ceylanicum</name>
    <dbReference type="NCBI Taxonomy" id="53326"/>
    <lineage>
        <taxon>Eukaryota</taxon>
        <taxon>Metazoa</taxon>
        <taxon>Ecdysozoa</taxon>
        <taxon>Nematoda</taxon>
        <taxon>Chromadorea</taxon>
        <taxon>Rhabditida</taxon>
        <taxon>Rhabditina</taxon>
        <taxon>Rhabditomorpha</taxon>
        <taxon>Strongyloidea</taxon>
        <taxon>Ancylostomatidae</taxon>
        <taxon>Ancylostomatinae</taxon>
        <taxon>Ancylostoma</taxon>
    </lineage>
</organism>
<sequence>MFLVVLLLLITTPAHSITLQLTQQEQKCPKEHQKKCGTRIAEIPRLQSVKEDITVRLGRRRAKRMGHHLYPQKGSFSRGRG</sequence>
<dbReference type="EMBL" id="JARK01000122">
    <property type="protein sequence ID" value="EYC42667.1"/>
    <property type="molecule type" value="Genomic_DNA"/>
</dbReference>
<comment type="caution">
    <text evidence="2">The sequence shown here is derived from an EMBL/GenBank/DDBJ whole genome shotgun (WGS) entry which is preliminary data.</text>
</comment>
<keyword evidence="3" id="KW-1185">Reference proteome</keyword>
<feature type="chain" id="PRO_5001495031" evidence="1">
    <location>
        <begin position="17"/>
        <end position="81"/>
    </location>
</feature>
<name>A0A016WTT8_9BILA</name>
<proteinExistence type="predicted"/>
<dbReference type="AlphaFoldDB" id="A0A016WTT8"/>
<evidence type="ECO:0000256" key="1">
    <source>
        <dbReference type="SAM" id="SignalP"/>
    </source>
</evidence>
<feature type="signal peptide" evidence="1">
    <location>
        <begin position="1"/>
        <end position="16"/>
    </location>
</feature>
<dbReference type="OrthoDB" id="10542176at2759"/>
<evidence type="ECO:0000313" key="3">
    <source>
        <dbReference type="Proteomes" id="UP000024635"/>
    </source>
</evidence>
<dbReference type="Proteomes" id="UP000024635">
    <property type="component" value="Unassembled WGS sequence"/>
</dbReference>